<evidence type="ECO:0000313" key="8">
    <source>
        <dbReference type="Proteomes" id="UP000324091"/>
    </source>
</evidence>
<evidence type="ECO:0000259" key="6">
    <source>
        <dbReference type="PROSITE" id="PS51285"/>
    </source>
</evidence>
<keyword evidence="1" id="KW-0723">Serine/threonine-protein kinase</keyword>
<accession>A0A5C6PHR8</accession>
<evidence type="ECO:0000256" key="5">
    <source>
        <dbReference type="ARBA" id="ARBA00022840"/>
    </source>
</evidence>
<protein>
    <submittedName>
        <fullName evidence="7">Protein kinase C epsilon type</fullName>
    </submittedName>
</protein>
<dbReference type="Gene3D" id="3.30.200.20">
    <property type="entry name" value="Phosphorylase Kinase, domain 1"/>
    <property type="match status" value="1"/>
</dbReference>
<dbReference type="AlphaFoldDB" id="A0A5C6PHR8"/>
<organism evidence="7 8">
    <name type="scientific">Takifugu flavidus</name>
    <name type="common">sansaifugu</name>
    <dbReference type="NCBI Taxonomy" id="433684"/>
    <lineage>
        <taxon>Eukaryota</taxon>
        <taxon>Metazoa</taxon>
        <taxon>Chordata</taxon>
        <taxon>Craniata</taxon>
        <taxon>Vertebrata</taxon>
        <taxon>Euteleostomi</taxon>
        <taxon>Actinopterygii</taxon>
        <taxon>Neopterygii</taxon>
        <taxon>Teleostei</taxon>
        <taxon>Neoteleostei</taxon>
        <taxon>Acanthomorphata</taxon>
        <taxon>Eupercaria</taxon>
        <taxon>Tetraodontiformes</taxon>
        <taxon>Tetradontoidea</taxon>
        <taxon>Tetraodontidae</taxon>
        <taxon>Takifugu</taxon>
    </lineage>
</organism>
<dbReference type="Pfam" id="PF00433">
    <property type="entry name" value="Pkinase_C"/>
    <property type="match status" value="1"/>
</dbReference>
<name>A0A5C6PHR8_9TELE</name>
<dbReference type="PROSITE" id="PS51285">
    <property type="entry name" value="AGC_KINASE_CTER"/>
    <property type="match status" value="1"/>
</dbReference>
<keyword evidence="2" id="KW-0808">Transferase</keyword>
<dbReference type="InterPro" id="IPR000961">
    <property type="entry name" value="AGC-kinase_C"/>
</dbReference>
<keyword evidence="3" id="KW-0547">Nucleotide-binding</keyword>
<dbReference type="GO" id="GO:0005524">
    <property type="term" value="F:ATP binding"/>
    <property type="evidence" value="ECO:0007669"/>
    <property type="project" value="UniProtKB-KW"/>
</dbReference>
<gene>
    <name evidence="7" type="ORF">D4764_11G0005670</name>
</gene>
<sequence length="106" mass="12553">MTKSPNKRLGCVVAQGLEEAIKLHRFFREIDWTLLEQRKIRPPFKPRIVSLHAHRHHLKTKRDVNNFDQDFTREEPVLTPVDHSIIKQINQDEFKGFSYFGDNTLS</sequence>
<proteinExistence type="predicted"/>
<keyword evidence="4 7" id="KW-0418">Kinase</keyword>
<dbReference type="SMART" id="SM00133">
    <property type="entry name" value="S_TK_X"/>
    <property type="match status" value="1"/>
</dbReference>
<comment type="caution">
    <text evidence="7">The sequence shown here is derived from an EMBL/GenBank/DDBJ whole genome shotgun (WGS) entry which is preliminary data.</text>
</comment>
<evidence type="ECO:0000313" key="7">
    <source>
        <dbReference type="EMBL" id="TWW78446.1"/>
    </source>
</evidence>
<dbReference type="InterPro" id="IPR017892">
    <property type="entry name" value="Pkinase_C"/>
</dbReference>
<dbReference type="Gene3D" id="1.10.510.10">
    <property type="entry name" value="Transferase(Phosphotransferase) domain 1"/>
    <property type="match status" value="1"/>
</dbReference>
<evidence type="ECO:0000256" key="1">
    <source>
        <dbReference type="ARBA" id="ARBA00022527"/>
    </source>
</evidence>
<evidence type="ECO:0000256" key="3">
    <source>
        <dbReference type="ARBA" id="ARBA00022741"/>
    </source>
</evidence>
<reference evidence="7 8" key="1">
    <citation type="submission" date="2019-04" db="EMBL/GenBank/DDBJ databases">
        <title>Chromosome genome assembly for Takifugu flavidus.</title>
        <authorList>
            <person name="Xiao S."/>
        </authorList>
    </citation>
    <scope>NUCLEOTIDE SEQUENCE [LARGE SCALE GENOMIC DNA]</scope>
    <source>
        <strain evidence="7">HTHZ2018</strain>
        <tissue evidence="7">Muscle</tissue>
    </source>
</reference>
<keyword evidence="5" id="KW-0067">ATP-binding</keyword>
<feature type="domain" description="AGC-kinase C-terminal" evidence="6">
    <location>
        <begin position="28"/>
        <end position="106"/>
    </location>
</feature>
<dbReference type="PANTHER" id="PTHR24351">
    <property type="entry name" value="RIBOSOMAL PROTEIN S6 KINASE"/>
    <property type="match status" value="1"/>
</dbReference>
<keyword evidence="8" id="KW-1185">Reference proteome</keyword>
<dbReference type="EMBL" id="RHFK02000003">
    <property type="protein sequence ID" value="TWW78446.1"/>
    <property type="molecule type" value="Genomic_DNA"/>
</dbReference>
<dbReference type="Proteomes" id="UP000324091">
    <property type="component" value="Chromosome 11"/>
</dbReference>
<evidence type="ECO:0000256" key="2">
    <source>
        <dbReference type="ARBA" id="ARBA00022679"/>
    </source>
</evidence>
<dbReference type="GO" id="GO:0004674">
    <property type="term" value="F:protein serine/threonine kinase activity"/>
    <property type="evidence" value="ECO:0007669"/>
    <property type="project" value="UniProtKB-KW"/>
</dbReference>
<evidence type="ECO:0000256" key="4">
    <source>
        <dbReference type="ARBA" id="ARBA00022777"/>
    </source>
</evidence>